<dbReference type="GO" id="GO:1902600">
    <property type="term" value="P:proton transmembrane transport"/>
    <property type="evidence" value="ECO:0000250"/>
    <property type="project" value="WormBase"/>
</dbReference>
<evidence type="ECO:0000256" key="1">
    <source>
        <dbReference type="ARBA" id="ARBA00004651"/>
    </source>
</evidence>
<feature type="transmembrane region" description="Helical" evidence="11">
    <location>
        <begin position="342"/>
        <end position="364"/>
    </location>
</feature>
<comment type="similarity">
    <text evidence="2">Belongs to the otopetrin family.</text>
</comment>
<dbReference type="Pfam" id="PF03189">
    <property type="entry name" value="Otopetrin"/>
    <property type="match status" value="1"/>
</dbReference>
<feature type="transmembrane region" description="Helical" evidence="11">
    <location>
        <begin position="521"/>
        <end position="539"/>
    </location>
</feature>
<dbReference type="PANTHER" id="PTHR21522">
    <property type="entry name" value="PROTON CHANNEL OTOP"/>
    <property type="match status" value="1"/>
</dbReference>
<dbReference type="AGR" id="WB:WBGene00017034"/>
<dbReference type="AlphaFoldDB" id="A0A131MCH9"/>
<evidence type="ECO:0000256" key="5">
    <source>
        <dbReference type="ARBA" id="ARBA00022692"/>
    </source>
</evidence>
<evidence type="ECO:0000256" key="9">
    <source>
        <dbReference type="ARBA" id="ARBA00023136"/>
    </source>
</evidence>
<gene>
    <name evidence="12 14" type="primary">otpl-2</name>
    <name evidence="12" type="ORF">CELE_D1065.1</name>
    <name evidence="14" type="ORF">D1065.1</name>
</gene>
<organism evidence="12 13">
    <name type="scientific">Caenorhabditis elegans</name>
    <dbReference type="NCBI Taxonomy" id="6239"/>
    <lineage>
        <taxon>Eukaryota</taxon>
        <taxon>Metazoa</taxon>
        <taxon>Ecdysozoa</taxon>
        <taxon>Nematoda</taxon>
        <taxon>Chromadorea</taxon>
        <taxon>Rhabditida</taxon>
        <taxon>Rhabditina</taxon>
        <taxon>Rhabditomorpha</taxon>
        <taxon>Rhabditoidea</taxon>
        <taxon>Rhabditidae</taxon>
        <taxon>Peloderinae</taxon>
        <taxon>Caenorhabditis</taxon>
    </lineage>
</organism>
<proteinExistence type="inferred from homology"/>
<keyword evidence="8" id="KW-0406">Ion transport</keyword>
<sequence>MTNIVVRRDSQTLEASKTQNSTLITTPLAMTSDNNHENMKRWTKNPEARIFCINTLSALYALILTMIAFVIEISPTWRSQEMWLEYSIFGVLMYLFAILYFTYFYLFVIYPNIINSIIYFLHRRGRIASLHRWLLEEPVFNGEGAGTMYLRIGTLFFGSMGAVLYITEILLCFFDTQRNGIYVTKYTLAVAFIYMQMHFIFSNSKVLLKSSNAIAKFGLMHSVAVNLWTWLSICLIKSDMKHSKKEMKHAEDGLKNQTATNVLAQWSYNLTTNSFGAHDKQLRTIVKMGSSANLLLTCLVEFSLIAAVICFIIWKNDHPNPGNSEKKPKKQSVRFDCNGTSVGLFTAIFIHIISVVVIGLHGIYMKDHNEKVADQLIGYTDVLMFVILLFACLLALFQMRKLQYTSHVHGEVIDDILLIVGLAGECVYSCAAIDLYVNEKLMDRPVPYITMIAFSLRITEVIVQTLFILIAARMRSSPLSNKQPGKQVITFLLICNINLFIYHTFETTESSFGFPAKVSEVYTVMLTIASPIVVFYRFHSSACLAEIWKNTYLRNGHDANVGPADSNEKLMMIDKL</sequence>
<keyword evidence="5 11" id="KW-0812">Transmembrane</keyword>
<dbReference type="RefSeq" id="NP_001309627.1">
    <property type="nucleotide sequence ID" value="NM_001322547.4"/>
</dbReference>
<feature type="transmembrane region" description="Helical" evidence="11">
    <location>
        <begin position="213"/>
        <end position="236"/>
    </location>
</feature>
<dbReference type="GeneID" id="183919"/>
<dbReference type="OrthoDB" id="6429739at2759"/>
<evidence type="ECO:0000256" key="10">
    <source>
        <dbReference type="ARBA" id="ARBA00023303"/>
    </source>
</evidence>
<dbReference type="Bgee" id="WBGene00017034">
    <property type="expression patterns" value="Expressed in adult organism and 1 other cell type or tissue"/>
</dbReference>
<keyword evidence="4" id="KW-1003">Cell membrane</keyword>
<dbReference type="Proteomes" id="UP000001940">
    <property type="component" value="Chromosome V"/>
</dbReference>
<reference evidence="12 13" key="1">
    <citation type="journal article" date="1998" name="Science">
        <title>Genome sequence of the nematode C. elegans: a platform for investigating biology.</title>
        <authorList>
            <consortium name="The C. elegans sequencing consortium"/>
            <person name="Sulson J.E."/>
            <person name="Waterston R."/>
        </authorList>
    </citation>
    <scope>NUCLEOTIDE SEQUENCE [LARGE SCALE GENOMIC DNA]</scope>
    <source>
        <strain evidence="12 13">Bristol N2</strain>
    </source>
</reference>
<name>A0A131MCH9_CAEEL</name>
<keyword evidence="10" id="KW-0407">Ion channel</keyword>
<dbReference type="FunCoup" id="A0A131MCH9">
    <property type="interactions" value="38"/>
</dbReference>
<dbReference type="CTD" id="183919"/>
<evidence type="ECO:0000256" key="3">
    <source>
        <dbReference type="ARBA" id="ARBA00022448"/>
    </source>
</evidence>
<dbReference type="GO" id="GO:0015252">
    <property type="term" value="F:proton channel activity"/>
    <property type="evidence" value="ECO:0000250"/>
    <property type="project" value="WormBase"/>
</dbReference>
<dbReference type="InterPro" id="IPR004878">
    <property type="entry name" value="Otopetrin"/>
</dbReference>
<evidence type="ECO:0000313" key="13">
    <source>
        <dbReference type="Proteomes" id="UP000001940"/>
    </source>
</evidence>
<feature type="transmembrane region" description="Helical" evidence="11">
    <location>
        <begin position="448"/>
        <end position="472"/>
    </location>
</feature>
<evidence type="ECO:0000313" key="14">
    <source>
        <dbReference type="WormBase" id="D1065.1a"/>
    </source>
</evidence>
<comment type="subcellular location">
    <subcellularLocation>
        <location evidence="1">Cell membrane</location>
        <topology evidence="1">Multi-pass membrane protein</topology>
    </subcellularLocation>
</comment>
<feature type="transmembrane region" description="Helical" evidence="11">
    <location>
        <begin position="148"/>
        <end position="171"/>
    </location>
</feature>
<evidence type="ECO:0000256" key="8">
    <source>
        <dbReference type="ARBA" id="ARBA00023065"/>
    </source>
</evidence>
<feature type="transmembrane region" description="Helical" evidence="11">
    <location>
        <begin position="376"/>
        <end position="397"/>
    </location>
</feature>
<dbReference type="GO" id="GO:0005886">
    <property type="term" value="C:plasma membrane"/>
    <property type="evidence" value="ECO:0000250"/>
    <property type="project" value="WormBase"/>
</dbReference>
<keyword evidence="13" id="KW-1185">Reference proteome</keyword>
<keyword evidence="3" id="KW-0813">Transport</keyword>
<evidence type="ECO:0000256" key="6">
    <source>
        <dbReference type="ARBA" id="ARBA00022781"/>
    </source>
</evidence>
<dbReference type="EMBL" id="BX284605">
    <property type="protein sequence ID" value="CZR14551.1"/>
    <property type="molecule type" value="Genomic_DNA"/>
</dbReference>
<dbReference type="KEGG" id="cel:CELE_D1065.1"/>
<evidence type="ECO:0000256" key="4">
    <source>
        <dbReference type="ARBA" id="ARBA00022475"/>
    </source>
</evidence>
<feature type="transmembrane region" description="Helical" evidence="11">
    <location>
        <begin position="292"/>
        <end position="314"/>
    </location>
</feature>
<feature type="transmembrane region" description="Helical" evidence="11">
    <location>
        <begin position="48"/>
        <end position="71"/>
    </location>
</feature>
<evidence type="ECO:0000256" key="11">
    <source>
        <dbReference type="SAM" id="Phobius"/>
    </source>
</evidence>
<accession>A0A131MCH9</accession>
<evidence type="ECO:0000256" key="7">
    <source>
        <dbReference type="ARBA" id="ARBA00022989"/>
    </source>
</evidence>
<evidence type="ECO:0000313" key="12">
    <source>
        <dbReference type="EMBL" id="CZR14551.1"/>
    </source>
</evidence>
<keyword evidence="9 11" id="KW-0472">Membrane</keyword>
<dbReference type="PaxDb" id="6239-D1065.1"/>
<feature type="transmembrane region" description="Helical" evidence="11">
    <location>
        <begin position="484"/>
        <end position="501"/>
    </location>
</feature>
<dbReference type="ExpressionAtlas" id="A0A131MCH9">
    <property type="expression patterns" value="baseline and differential"/>
</dbReference>
<feature type="transmembrane region" description="Helical" evidence="11">
    <location>
        <begin position="183"/>
        <end position="201"/>
    </location>
</feature>
<dbReference type="SMR" id="A0A131MCH9"/>
<dbReference type="InParanoid" id="A0A131MCH9"/>
<dbReference type="PANTHER" id="PTHR21522:SF40">
    <property type="entry name" value="OTOPETRIN-2"/>
    <property type="match status" value="1"/>
</dbReference>
<dbReference type="WormBase" id="D1065.1a">
    <property type="protein sequence ID" value="CE51427"/>
    <property type="gene ID" value="WBGene00017034"/>
    <property type="gene designation" value="otpl-2"/>
</dbReference>
<dbReference type="eggNOG" id="KOG4740">
    <property type="taxonomic scope" value="Eukaryota"/>
</dbReference>
<keyword evidence="7 11" id="KW-1133">Transmembrane helix</keyword>
<evidence type="ECO:0000256" key="2">
    <source>
        <dbReference type="ARBA" id="ARBA00006513"/>
    </source>
</evidence>
<feature type="transmembrane region" description="Helical" evidence="11">
    <location>
        <begin position="83"/>
        <end position="106"/>
    </location>
</feature>
<protein>
    <submittedName>
        <fullName evidence="12">Otopetrin-2</fullName>
    </submittedName>
</protein>
<keyword evidence="6" id="KW-0375">Hydrogen ion transport</keyword>